<dbReference type="SUPFAM" id="SSF51735">
    <property type="entry name" value="NAD(P)-binding Rossmann-fold domains"/>
    <property type="match status" value="1"/>
</dbReference>
<feature type="non-terminal residue" evidence="1">
    <location>
        <position position="127"/>
    </location>
</feature>
<dbReference type="SUPFAM" id="SSF50129">
    <property type="entry name" value="GroES-like"/>
    <property type="match status" value="1"/>
</dbReference>
<dbReference type="PANTHER" id="PTHR43205">
    <property type="entry name" value="PROSTAGLANDIN REDUCTASE"/>
    <property type="match status" value="1"/>
</dbReference>
<dbReference type="AlphaFoldDB" id="A0A4S8KNL2"/>
<proteinExistence type="predicted"/>
<gene>
    <name evidence="1" type="ORF">K435DRAFT_812664</name>
</gene>
<protein>
    <recommendedName>
        <fullName evidence="3">Alcohol dehydrogenase-like C-terminal domain-containing protein</fullName>
    </recommendedName>
</protein>
<evidence type="ECO:0000313" key="2">
    <source>
        <dbReference type="Proteomes" id="UP000297245"/>
    </source>
</evidence>
<dbReference type="GO" id="GO:0016628">
    <property type="term" value="F:oxidoreductase activity, acting on the CH-CH group of donors, NAD or NADP as acceptor"/>
    <property type="evidence" value="ECO:0007669"/>
    <property type="project" value="InterPro"/>
</dbReference>
<dbReference type="Gene3D" id="3.40.50.720">
    <property type="entry name" value="NAD(P)-binding Rossmann-like Domain"/>
    <property type="match status" value="1"/>
</dbReference>
<dbReference type="PANTHER" id="PTHR43205:SF7">
    <property type="entry name" value="PROSTAGLANDIN REDUCTASE 1"/>
    <property type="match status" value="1"/>
</dbReference>
<organism evidence="1 2">
    <name type="scientific">Dendrothele bispora (strain CBS 962.96)</name>
    <dbReference type="NCBI Taxonomy" id="1314807"/>
    <lineage>
        <taxon>Eukaryota</taxon>
        <taxon>Fungi</taxon>
        <taxon>Dikarya</taxon>
        <taxon>Basidiomycota</taxon>
        <taxon>Agaricomycotina</taxon>
        <taxon>Agaricomycetes</taxon>
        <taxon>Agaricomycetidae</taxon>
        <taxon>Agaricales</taxon>
        <taxon>Agaricales incertae sedis</taxon>
        <taxon>Dendrothele</taxon>
    </lineage>
</organism>
<dbReference type="InterPro" id="IPR036291">
    <property type="entry name" value="NAD(P)-bd_dom_sf"/>
</dbReference>
<dbReference type="InterPro" id="IPR011032">
    <property type="entry name" value="GroES-like_sf"/>
</dbReference>
<dbReference type="Proteomes" id="UP000297245">
    <property type="component" value="Unassembled WGS sequence"/>
</dbReference>
<dbReference type="InterPro" id="IPR045010">
    <property type="entry name" value="MDR_fam"/>
</dbReference>
<dbReference type="EMBL" id="ML180513">
    <property type="protein sequence ID" value="THU77212.1"/>
    <property type="molecule type" value="Genomic_DNA"/>
</dbReference>
<evidence type="ECO:0000313" key="1">
    <source>
        <dbReference type="EMBL" id="THU77212.1"/>
    </source>
</evidence>
<dbReference type="OrthoDB" id="809632at2759"/>
<evidence type="ECO:0008006" key="3">
    <source>
        <dbReference type="Google" id="ProtNLM"/>
    </source>
</evidence>
<dbReference type="Gene3D" id="3.90.180.10">
    <property type="entry name" value="Medium-chain alcohol dehydrogenases, catalytic domain"/>
    <property type="match status" value="1"/>
</dbReference>
<accession>A0A4S8KNL2</accession>
<name>A0A4S8KNL2_DENBC</name>
<keyword evidence="2" id="KW-1185">Reference proteome</keyword>
<reference evidence="1 2" key="1">
    <citation type="journal article" date="2019" name="Nat. Ecol. Evol.">
        <title>Megaphylogeny resolves global patterns of mushroom evolution.</title>
        <authorList>
            <person name="Varga T."/>
            <person name="Krizsan K."/>
            <person name="Foldi C."/>
            <person name="Dima B."/>
            <person name="Sanchez-Garcia M."/>
            <person name="Sanchez-Ramirez S."/>
            <person name="Szollosi G.J."/>
            <person name="Szarkandi J.G."/>
            <person name="Papp V."/>
            <person name="Albert L."/>
            <person name="Andreopoulos W."/>
            <person name="Angelini C."/>
            <person name="Antonin V."/>
            <person name="Barry K.W."/>
            <person name="Bougher N.L."/>
            <person name="Buchanan P."/>
            <person name="Buyck B."/>
            <person name="Bense V."/>
            <person name="Catcheside P."/>
            <person name="Chovatia M."/>
            <person name="Cooper J."/>
            <person name="Damon W."/>
            <person name="Desjardin D."/>
            <person name="Finy P."/>
            <person name="Geml J."/>
            <person name="Haridas S."/>
            <person name="Hughes K."/>
            <person name="Justo A."/>
            <person name="Karasinski D."/>
            <person name="Kautmanova I."/>
            <person name="Kiss B."/>
            <person name="Kocsube S."/>
            <person name="Kotiranta H."/>
            <person name="LaButti K.M."/>
            <person name="Lechner B.E."/>
            <person name="Liimatainen K."/>
            <person name="Lipzen A."/>
            <person name="Lukacs Z."/>
            <person name="Mihaltcheva S."/>
            <person name="Morgado L.N."/>
            <person name="Niskanen T."/>
            <person name="Noordeloos M.E."/>
            <person name="Ohm R.A."/>
            <person name="Ortiz-Santana B."/>
            <person name="Ovrebo C."/>
            <person name="Racz N."/>
            <person name="Riley R."/>
            <person name="Savchenko A."/>
            <person name="Shiryaev A."/>
            <person name="Soop K."/>
            <person name="Spirin V."/>
            <person name="Szebenyi C."/>
            <person name="Tomsovsky M."/>
            <person name="Tulloss R.E."/>
            <person name="Uehling J."/>
            <person name="Grigoriev I.V."/>
            <person name="Vagvolgyi C."/>
            <person name="Papp T."/>
            <person name="Martin F.M."/>
            <person name="Miettinen O."/>
            <person name="Hibbett D.S."/>
            <person name="Nagy L.G."/>
        </authorList>
    </citation>
    <scope>NUCLEOTIDE SEQUENCE [LARGE SCALE GENOMIC DNA]</scope>
    <source>
        <strain evidence="1 2">CBS 962.96</strain>
    </source>
</reference>
<sequence>MYGFGVAKIVRSENEQFEAGDIVHTPLLEYAECSIQTHLQYLDKINPEPGLSLCVYVGALGMPGKTAYFAWKVLSKAKKGETVFISGAAGPVGTFVLQLAKSSGLDVAFNYKTTDTEEVLKREGLID</sequence>